<dbReference type="Gene3D" id="3.40.50.970">
    <property type="match status" value="2"/>
</dbReference>
<dbReference type="PANTHER" id="PTHR18968">
    <property type="entry name" value="THIAMINE PYROPHOSPHATE ENZYMES"/>
    <property type="match status" value="1"/>
</dbReference>
<evidence type="ECO:0000313" key="7">
    <source>
        <dbReference type="EMBL" id="TMM50606.1"/>
    </source>
</evidence>
<dbReference type="Pfam" id="PF02775">
    <property type="entry name" value="TPP_enzyme_C"/>
    <property type="match status" value="1"/>
</dbReference>
<dbReference type="CDD" id="cd07035">
    <property type="entry name" value="TPP_PYR_POX_like"/>
    <property type="match status" value="1"/>
</dbReference>
<dbReference type="RefSeq" id="WP_138663582.1">
    <property type="nucleotide sequence ID" value="NZ_VANS01000006.1"/>
</dbReference>
<dbReference type="Pfam" id="PF00205">
    <property type="entry name" value="TPP_enzyme_M"/>
    <property type="match status" value="1"/>
</dbReference>
<dbReference type="Pfam" id="PF02776">
    <property type="entry name" value="TPP_enzyme_N"/>
    <property type="match status" value="1"/>
</dbReference>
<dbReference type="AlphaFoldDB" id="A0A5S3PAT2"/>
<feature type="domain" description="Thiamine pyrophosphate enzyme central" evidence="4">
    <location>
        <begin position="201"/>
        <end position="327"/>
    </location>
</feature>
<evidence type="ECO:0000256" key="3">
    <source>
        <dbReference type="RuleBase" id="RU362132"/>
    </source>
</evidence>
<comment type="caution">
    <text evidence="7">The sequence shown here is derived from an EMBL/GenBank/DDBJ whole genome shotgun (WGS) entry which is preliminary data.</text>
</comment>
<feature type="domain" description="Thiamine pyrophosphate enzyme TPP-binding" evidence="5">
    <location>
        <begin position="393"/>
        <end position="537"/>
    </location>
</feature>
<dbReference type="GO" id="GO:0003984">
    <property type="term" value="F:acetolactate synthase activity"/>
    <property type="evidence" value="ECO:0007669"/>
    <property type="project" value="TreeGrafter"/>
</dbReference>
<gene>
    <name evidence="7" type="ORF">FDT80_17275</name>
</gene>
<dbReference type="SUPFAM" id="SSF52518">
    <property type="entry name" value="Thiamin diphosphate-binding fold (THDP-binding)"/>
    <property type="match status" value="2"/>
</dbReference>
<dbReference type="PANTHER" id="PTHR18968:SF129">
    <property type="entry name" value="ACETOLACTATE SYNTHASE"/>
    <property type="match status" value="1"/>
</dbReference>
<dbReference type="InterPro" id="IPR029035">
    <property type="entry name" value="DHS-like_NAD/FAD-binding_dom"/>
</dbReference>
<dbReference type="GO" id="GO:0030976">
    <property type="term" value="F:thiamine pyrophosphate binding"/>
    <property type="evidence" value="ECO:0007669"/>
    <property type="project" value="InterPro"/>
</dbReference>
<dbReference type="Gene3D" id="3.40.50.1220">
    <property type="entry name" value="TPP-binding domain"/>
    <property type="match status" value="1"/>
</dbReference>
<dbReference type="InterPro" id="IPR045229">
    <property type="entry name" value="TPP_enz"/>
</dbReference>
<evidence type="ECO:0000259" key="5">
    <source>
        <dbReference type="Pfam" id="PF02775"/>
    </source>
</evidence>
<accession>A0A5S3PAT2</accession>
<evidence type="ECO:0000256" key="1">
    <source>
        <dbReference type="ARBA" id="ARBA00007812"/>
    </source>
</evidence>
<dbReference type="GO" id="GO:0009099">
    <property type="term" value="P:L-valine biosynthetic process"/>
    <property type="evidence" value="ECO:0007669"/>
    <property type="project" value="TreeGrafter"/>
</dbReference>
<comment type="similarity">
    <text evidence="1 3">Belongs to the TPP enzyme family.</text>
</comment>
<dbReference type="InterPro" id="IPR012001">
    <property type="entry name" value="Thiamin_PyroP_enz_TPP-bd_dom"/>
</dbReference>
<dbReference type="NCBIfam" id="NF006187">
    <property type="entry name" value="PRK08322.1"/>
    <property type="match status" value="1"/>
</dbReference>
<dbReference type="InterPro" id="IPR012000">
    <property type="entry name" value="Thiamin_PyroP_enz_cen_dom"/>
</dbReference>
<evidence type="ECO:0000259" key="6">
    <source>
        <dbReference type="Pfam" id="PF02776"/>
    </source>
</evidence>
<evidence type="ECO:0000313" key="8">
    <source>
        <dbReference type="Proteomes" id="UP000309550"/>
    </source>
</evidence>
<evidence type="ECO:0000259" key="4">
    <source>
        <dbReference type="Pfam" id="PF00205"/>
    </source>
</evidence>
<name>A0A5S3PAT2_9RHOB</name>
<dbReference type="Proteomes" id="UP000309550">
    <property type="component" value="Unassembled WGS sequence"/>
</dbReference>
<dbReference type="OrthoDB" id="4494979at2"/>
<protein>
    <submittedName>
        <fullName evidence="7">Acetolactate synthase large subunit</fullName>
    </submittedName>
</protein>
<dbReference type="GO" id="GO:0050660">
    <property type="term" value="F:flavin adenine dinucleotide binding"/>
    <property type="evidence" value="ECO:0007669"/>
    <property type="project" value="TreeGrafter"/>
</dbReference>
<reference evidence="7 8" key="1">
    <citation type="submission" date="2019-05" db="EMBL/GenBank/DDBJ databases">
        <title>Sulfitobacter sabulilitoris sp. nov., isolated from a marine sand.</title>
        <authorList>
            <person name="Yoon J.-H."/>
        </authorList>
    </citation>
    <scope>NUCLEOTIDE SEQUENCE [LARGE SCALE GENOMIC DNA]</scope>
    <source>
        <strain evidence="7 8">HSMS-29</strain>
    </source>
</reference>
<feature type="domain" description="Thiamine pyrophosphate enzyme N-terminal TPP-binding" evidence="6">
    <location>
        <begin position="14"/>
        <end position="126"/>
    </location>
</feature>
<dbReference type="InterPro" id="IPR029061">
    <property type="entry name" value="THDP-binding"/>
</dbReference>
<sequence>MAQDQKPMSDMTTTGAKLLVDSLAAAGIDTIFGVPGEENTAVMQALEDSGITFILTRHEQAAAFMASVHGRLTGRPAGCLSTLGPGATNLVTGVADAHLDGAPLVAITGQGARARLSKSQSHQVIDLGALFAPVTKRSQTIMTADELPGAVAEAVRLSLQPRPGAVHLSLPEDLANEQMTGRPVRPHDRFDLLPDPASVVAACDALNDAKAPIIVAGAGVIRSDAARQVRDLAEKLNIPVVTSFMAKGILPADHPLCLFSVGQPFDDHIDDALKAADLVIAIGFDPIEYSPENLHLDDSTQVIHVADVPAASDVGWNVVQDVQGSVSASLRGIVAGAAGRCFDDQPAMIMVRDALRAERDTVETDANDSVSRPEDILSRVEAQLDATDTVLSGVGLHKMKVARSLAAKRPGQIVIANGLAGMGMALPGAIAAARLPDAGHVLAICGDGDVLMNVQDMETARRLGLKMTVMVWVDGGYGLIEAKQQDETGHHTDLKFCNVDWSSLAKAFDWDHIAVDTFGALDSALSRARDAEKPVLMTLAVDYHERLRP</sequence>
<proteinExistence type="inferred from homology"/>
<keyword evidence="8" id="KW-1185">Reference proteome</keyword>
<dbReference type="GO" id="GO:0000287">
    <property type="term" value="F:magnesium ion binding"/>
    <property type="evidence" value="ECO:0007669"/>
    <property type="project" value="InterPro"/>
</dbReference>
<dbReference type="GO" id="GO:0005948">
    <property type="term" value="C:acetolactate synthase complex"/>
    <property type="evidence" value="ECO:0007669"/>
    <property type="project" value="TreeGrafter"/>
</dbReference>
<evidence type="ECO:0000256" key="2">
    <source>
        <dbReference type="ARBA" id="ARBA00023052"/>
    </source>
</evidence>
<dbReference type="EMBL" id="VANS01000006">
    <property type="protein sequence ID" value="TMM50606.1"/>
    <property type="molecule type" value="Genomic_DNA"/>
</dbReference>
<dbReference type="GO" id="GO:0009097">
    <property type="term" value="P:isoleucine biosynthetic process"/>
    <property type="evidence" value="ECO:0007669"/>
    <property type="project" value="TreeGrafter"/>
</dbReference>
<dbReference type="InterPro" id="IPR011766">
    <property type="entry name" value="TPP_enzyme_TPP-bd"/>
</dbReference>
<organism evidence="7 8">
    <name type="scientific">Sulfitobacter sabulilitoris</name>
    <dbReference type="NCBI Taxonomy" id="2562655"/>
    <lineage>
        <taxon>Bacteria</taxon>
        <taxon>Pseudomonadati</taxon>
        <taxon>Pseudomonadota</taxon>
        <taxon>Alphaproteobacteria</taxon>
        <taxon>Rhodobacterales</taxon>
        <taxon>Roseobacteraceae</taxon>
        <taxon>Sulfitobacter</taxon>
    </lineage>
</organism>
<dbReference type="FunFam" id="3.40.50.970:FF:000007">
    <property type="entry name" value="Acetolactate synthase"/>
    <property type="match status" value="1"/>
</dbReference>
<dbReference type="SUPFAM" id="SSF52467">
    <property type="entry name" value="DHS-like NAD/FAD-binding domain"/>
    <property type="match status" value="1"/>
</dbReference>
<keyword evidence="2 3" id="KW-0786">Thiamine pyrophosphate</keyword>